<dbReference type="SUPFAM" id="SSF52833">
    <property type="entry name" value="Thioredoxin-like"/>
    <property type="match status" value="1"/>
</dbReference>
<dbReference type="eggNOG" id="KOG1422">
    <property type="taxonomic scope" value="Eukaryota"/>
</dbReference>
<dbReference type="InterPro" id="IPR036249">
    <property type="entry name" value="Thioredoxin-like_sf"/>
</dbReference>
<dbReference type="SFLD" id="SFLDG00358">
    <property type="entry name" value="Main_(cytGST)"/>
    <property type="match status" value="1"/>
</dbReference>
<dbReference type="GO" id="GO:0005737">
    <property type="term" value="C:cytoplasm"/>
    <property type="evidence" value="ECO:0007669"/>
    <property type="project" value="TreeGrafter"/>
</dbReference>
<reference evidence="2 3" key="1">
    <citation type="submission" date="2011-10" db="EMBL/GenBank/DDBJ databases">
        <authorList>
            <person name="Genoscope - CEA"/>
        </authorList>
    </citation>
    <scope>NUCLEOTIDE SEQUENCE [LARGE SCALE GENOMIC DNA]</scope>
    <source>
        <strain evidence="2 3">RCC 1105</strain>
    </source>
</reference>
<evidence type="ECO:0000313" key="3">
    <source>
        <dbReference type="Proteomes" id="UP000198341"/>
    </source>
</evidence>
<dbReference type="STRING" id="41875.K8E8R2"/>
<evidence type="ECO:0000259" key="1">
    <source>
        <dbReference type="PROSITE" id="PS50404"/>
    </source>
</evidence>
<gene>
    <name evidence="2" type="ORF">Bathy01g00030</name>
</gene>
<dbReference type="RefSeq" id="XP_007515112.1">
    <property type="nucleotide sequence ID" value="XM_007515050.1"/>
</dbReference>
<dbReference type="GeneID" id="19017739"/>
<name>K8E8R2_9CHLO</name>
<dbReference type="InterPro" id="IPR036282">
    <property type="entry name" value="Glutathione-S-Trfase_C_sf"/>
</dbReference>
<sequence>MSSTSSKKKRITNATVVEVDGSNAPSWKDLERIATDLKKKHDIPETIDLEAGPTSPKCLKRTFGKTDEEIRVHFYRDHAGWCPYCETVWLLLEEKRIPYTVEKINMRCYGDKPQSFLKNVPSGMLPVVVIDGVLMTESAVIQEALETKFSDVASYPAMLPPNESSEAQTLFRLERKLFSNWMQWLTGNWNDAASRATFCETLDEVDLRLSETVDSPYFLNSGFSLVDIKFAPFLERMAASLLYYKGLRIEGSKRWPHIDNWFANMSNRPTFRMIRSDYFTHVHDLPPQLGGCVENNTQEQIDAMSAINGRDGKSWQLPLPPLNESSLEPLWEKENPERDRLEAAIQLLSNYENVSRFACRGASATPSKKRVSAPLSDPFATPNEDYVEAVDVALRTVAAMLLRTDNSDIPQGCENVLGTNASQVTKKNVSLSLEYLRDRVGVPRDMRMPAARQLRSHLNFAISHL</sequence>
<protein>
    <submittedName>
        <fullName evidence="2">Glutathione S-transferase</fullName>
    </submittedName>
</protein>
<dbReference type="SUPFAM" id="SSF47616">
    <property type="entry name" value="GST C-terminal domain-like"/>
    <property type="match status" value="1"/>
</dbReference>
<dbReference type="InterPro" id="IPR004045">
    <property type="entry name" value="Glutathione_S-Trfase_N"/>
</dbReference>
<dbReference type="Gene3D" id="3.40.30.10">
    <property type="entry name" value="Glutaredoxin"/>
    <property type="match status" value="1"/>
</dbReference>
<proteinExistence type="predicted"/>
<dbReference type="AlphaFoldDB" id="K8E8R2"/>
<dbReference type="PROSITE" id="PS51354">
    <property type="entry name" value="GLUTAREDOXIN_2"/>
    <property type="match status" value="1"/>
</dbReference>
<dbReference type="OrthoDB" id="4951845at2759"/>
<dbReference type="PANTHER" id="PTHR43968:SF14">
    <property type="entry name" value="GLUTATHIONE S-TRANSFERASE"/>
    <property type="match status" value="1"/>
</dbReference>
<accession>K8E8R2</accession>
<dbReference type="PROSITE" id="PS50404">
    <property type="entry name" value="GST_NTER"/>
    <property type="match status" value="1"/>
</dbReference>
<dbReference type="SFLD" id="SFLDS00019">
    <property type="entry name" value="Glutathione_Transferase_(cytos"/>
    <property type="match status" value="1"/>
</dbReference>
<dbReference type="InterPro" id="IPR040079">
    <property type="entry name" value="Glutathione_S-Trfase"/>
</dbReference>
<dbReference type="PANTHER" id="PTHR43968">
    <property type="match status" value="1"/>
</dbReference>
<dbReference type="Pfam" id="PF13409">
    <property type="entry name" value="GST_N_2"/>
    <property type="match status" value="1"/>
</dbReference>
<dbReference type="Proteomes" id="UP000198341">
    <property type="component" value="Chromosome 1"/>
</dbReference>
<dbReference type="InterPro" id="IPR050983">
    <property type="entry name" value="GST_Omega/HSP26"/>
</dbReference>
<dbReference type="CDD" id="cd00299">
    <property type="entry name" value="GST_C_family"/>
    <property type="match status" value="1"/>
</dbReference>
<feature type="domain" description="GST N-terminal" evidence="1">
    <location>
        <begin position="72"/>
        <end position="153"/>
    </location>
</feature>
<dbReference type="CDD" id="cd00570">
    <property type="entry name" value="GST_N_family"/>
    <property type="match status" value="1"/>
</dbReference>
<organism evidence="2 3">
    <name type="scientific">Bathycoccus prasinos</name>
    <dbReference type="NCBI Taxonomy" id="41875"/>
    <lineage>
        <taxon>Eukaryota</taxon>
        <taxon>Viridiplantae</taxon>
        <taxon>Chlorophyta</taxon>
        <taxon>Mamiellophyceae</taxon>
        <taxon>Mamiellales</taxon>
        <taxon>Bathycoccaceae</taxon>
        <taxon>Bathycoccus</taxon>
    </lineage>
</organism>
<dbReference type="Gene3D" id="1.20.1050.10">
    <property type="match status" value="1"/>
</dbReference>
<keyword evidence="3" id="KW-1185">Reference proteome</keyword>
<evidence type="ECO:0000313" key="2">
    <source>
        <dbReference type="EMBL" id="CCO13991.1"/>
    </source>
</evidence>
<dbReference type="KEGG" id="bpg:Bathy01g00030"/>
<dbReference type="EMBL" id="FO082278">
    <property type="protein sequence ID" value="CCO13991.1"/>
    <property type="molecule type" value="Genomic_DNA"/>
</dbReference>
<dbReference type="Pfam" id="PF13410">
    <property type="entry name" value="GST_C_2"/>
    <property type="match status" value="1"/>
</dbReference>